<dbReference type="InterPro" id="IPR006029">
    <property type="entry name" value="Neurotrans-gated_channel_TM"/>
</dbReference>
<name>A0AAF3JC67_9BILA</name>
<dbReference type="Gene3D" id="1.20.58.390">
    <property type="entry name" value="Neurotransmitter-gated ion-channel transmembrane domain"/>
    <property type="match status" value="1"/>
</dbReference>
<dbReference type="InterPro" id="IPR038050">
    <property type="entry name" value="Neuro_actylchol_rec"/>
</dbReference>
<keyword evidence="2 5" id="KW-0812">Transmembrane</keyword>
<evidence type="ECO:0000259" key="7">
    <source>
        <dbReference type="Pfam" id="PF02931"/>
    </source>
</evidence>
<feature type="signal peptide" evidence="6">
    <location>
        <begin position="1"/>
        <end position="16"/>
    </location>
</feature>
<evidence type="ECO:0000256" key="4">
    <source>
        <dbReference type="ARBA" id="ARBA00023136"/>
    </source>
</evidence>
<dbReference type="AlphaFoldDB" id="A0AAF3JC67"/>
<organism evidence="9 10">
    <name type="scientific">Mesorhabditis belari</name>
    <dbReference type="NCBI Taxonomy" id="2138241"/>
    <lineage>
        <taxon>Eukaryota</taxon>
        <taxon>Metazoa</taxon>
        <taxon>Ecdysozoa</taxon>
        <taxon>Nematoda</taxon>
        <taxon>Chromadorea</taxon>
        <taxon>Rhabditida</taxon>
        <taxon>Rhabditina</taxon>
        <taxon>Rhabditomorpha</taxon>
        <taxon>Rhabditoidea</taxon>
        <taxon>Rhabditidae</taxon>
        <taxon>Mesorhabditinae</taxon>
        <taxon>Mesorhabditis</taxon>
    </lineage>
</organism>
<feature type="transmembrane region" description="Helical" evidence="5">
    <location>
        <begin position="342"/>
        <end position="366"/>
    </location>
</feature>
<dbReference type="Gene3D" id="2.70.170.10">
    <property type="entry name" value="Neurotransmitter-gated ion-channel ligand-binding domain"/>
    <property type="match status" value="1"/>
</dbReference>
<dbReference type="Pfam" id="PF02931">
    <property type="entry name" value="Neur_chan_LBD"/>
    <property type="match status" value="1"/>
</dbReference>
<feature type="transmembrane region" description="Helical" evidence="5">
    <location>
        <begin position="220"/>
        <end position="242"/>
    </location>
</feature>
<keyword evidence="3 5" id="KW-1133">Transmembrane helix</keyword>
<evidence type="ECO:0000256" key="3">
    <source>
        <dbReference type="ARBA" id="ARBA00022989"/>
    </source>
</evidence>
<feature type="domain" description="Neurotransmitter-gated ion-channel ligand-binding" evidence="7">
    <location>
        <begin position="21"/>
        <end position="217"/>
    </location>
</feature>
<evidence type="ECO:0000313" key="9">
    <source>
        <dbReference type="Proteomes" id="UP000887575"/>
    </source>
</evidence>
<sequence>MLFPFLFCLFFRLGDSLFPTALLENYDKRVIPYYIDNETVFVNTSLPFIFLDAMYPQEQTATFLFEVCMEWIDKRLQYDPDAYNNDSMLFLPIGEIWTPPYNLYQTLENKVLAGKRGDYASIEPSGRVVIFESQFAKVRCGNNISMFPFDIEVCGLELYSNVNQSVMRFQGVKRNDSNVSGNSEFEIKCEYVFTKKSDNSDPIDQQPAVSFSIAFTRRGFYYAFVIVFPSVLITILTITGILFPYPGDHSSDTISIGLAAMLALVIILSVVADHIPHTQEVPLIGGFVMCCIFLCIIAVINGLIFEYLLCLVKKNDQLPGCLNRLFLYYQKKVSKKSTPRRLIKICSFLTFLVLQALLIWLLFFYVKVGWVSEKAAVHESDIVDLDTMELSYKSPQ</sequence>
<dbReference type="InterPro" id="IPR036734">
    <property type="entry name" value="Neur_chan_lig-bd_sf"/>
</dbReference>
<keyword evidence="4 5" id="KW-0472">Membrane</keyword>
<dbReference type="SUPFAM" id="SSF63712">
    <property type="entry name" value="Nicotinic receptor ligand binding domain-like"/>
    <property type="match status" value="1"/>
</dbReference>
<dbReference type="GO" id="GO:0016020">
    <property type="term" value="C:membrane"/>
    <property type="evidence" value="ECO:0007669"/>
    <property type="project" value="UniProtKB-SubCell"/>
</dbReference>
<dbReference type="InterPro" id="IPR006202">
    <property type="entry name" value="Neur_chan_lig-bd"/>
</dbReference>
<feature type="domain" description="Neurotransmitter-gated ion-channel transmembrane" evidence="8">
    <location>
        <begin position="226"/>
        <end position="328"/>
    </location>
</feature>
<dbReference type="Pfam" id="PF02932">
    <property type="entry name" value="Neur_chan_memb"/>
    <property type="match status" value="1"/>
</dbReference>
<evidence type="ECO:0000313" key="10">
    <source>
        <dbReference type="WBParaSite" id="MBELARI_LOCUS9810"/>
    </source>
</evidence>
<evidence type="ECO:0000256" key="1">
    <source>
        <dbReference type="ARBA" id="ARBA00004141"/>
    </source>
</evidence>
<comment type="subcellular location">
    <subcellularLocation>
        <location evidence="1">Membrane</location>
        <topology evidence="1">Multi-pass membrane protein</topology>
    </subcellularLocation>
</comment>
<proteinExistence type="predicted"/>
<evidence type="ECO:0000256" key="5">
    <source>
        <dbReference type="SAM" id="Phobius"/>
    </source>
</evidence>
<dbReference type="GO" id="GO:0004888">
    <property type="term" value="F:transmembrane signaling receptor activity"/>
    <property type="evidence" value="ECO:0007669"/>
    <property type="project" value="InterPro"/>
</dbReference>
<dbReference type="SUPFAM" id="SSF90112">
    <property type="entry name" value="Neurotransmitter-gated ion-channel transmembrane pore"/>
    <property type="match status" value="1"/>
</dbReference>
<dbReference type="PANTHER" id="PTHR18945">
    <property type="entry name" value="NEUROTRANSMITTER GATED ION CHANNEL"/>
    <property type="match status" value="1"/>
</dbReference>
<dbReference type="InterPro" id="IPR006201">
    <property type="entry name" value="Neur_channel"/>
</dbReference>
<dbReference type="Proteomes" id="UP000887575">
    <property type="component" value="Unassembled WGS sequence"/>
</dbReference>
<feature type="chain" id="PRO_5042250978" evidence="6">
    <location>
        <begin position="17"/>
        <end position="396"/>
    </location>
</feature>
<feature type="transmembrane region" description="Helical" evidence="5">
    <location>
        <begin position="254"/>
        <end position="272"/>
    </location>
</feature>
<keyword evidence="6" id="KW-0732">Signal</keyword>
<evidence type="ECO:0000256" key="6">
    <source>
        <dbReference type="SAM" id="SignalP"/>
    </source>
</evidence>
<feature type="transmembrane region" description="Helical" evidence="5">
    <location>
        <begin position="284"/>
        <end position="309"/>
    </location>
</feature>
<dbReference type="InterPro" id="IPR036719">
    <property type="entry name" value="Neuro-gated_channel_TM_sf"/>
</dbReference>
<protein>
    <submittedName>
        <fullName evidence="10">Neurotransmitter-gated ion-channel ligand-binding domain-containing protein</fullName>
    </submittedName>
</protein>
<dbReference type="GO" id="GO:0005230">
    <property type="term" value="F:extracellular ligand-gated monoatomic ion channel activity"/>
    <property type="evidence" value="ECO:0007669"/>
    <property type="project" value="InterPro"/>
</dbReference>
<keyword evidence="9" id="KW-1185">Reference proteome</keyword>
<evidence type="ECO:0000259" key="8">
    <source>
        <dbReference type="Pfam" id="PF02932"/>
    </source>
</evidence>
<dbReference type="CDD" id="cd19051">
    <property type="entry name" value="LGIC_TM_cation"/>
    <property type="match status" value="1"/>
</dbReference>
<reference evidence="10" key="1">
    <citation type="submission" date="2024-02" db="UniProtKB">
        <authorList>
            <consortium name="WormBaseParasite"/>
        </authorList>
    </citation>
    <scope>IDENTIFICATION</scope>
</reference>
<evidence type="ECO:0000256" key="2">
    <source>
        <dbReference type="ARBA" id="ARBA00022692"/>
    </source>
</evidence>
<dbReference type="WBParaSite" id="MBELARI_LOCUS9810">
    <property type="protein sequence ID" value="MBELARI_LOCUS9810"/>
    <property type="gene ID" value="MBELARI_LOCUS9810"/>
</dbReference>
<accession>A0AAF3JC67</accession>